<dbReference type="RefSeq" id="WP_115594593.1">
    <property type="nucleotide sequence ID" value="NZ_QRHA01000021.1"/>
</dbReference>
<dbReference type="UniPathway" id="UPA00219"/>
<dbReference type="PANTHER" id="PTHR21071:SF4">
    <property type="entry name" value="UDP-N-ACETYLENOLPYRUVOYLGLUCOSAMINE REDUCTASE"/>
    <property type="match status" value="1"/>
</dbReference>
<evidence type="ECO:0000256" key="7">
    <source>
        <dbReference type="ARBA" id="ARBA00015188"/>
    </source>
</evidence>
<dbReference type="NCBIfam" id="TIGR00179">
    <property type="entry name" value="murB"/>
    <property type="match status" value="1"/>
</dbReference>
<dbReference type="Pfam" id="PF01565">
    <property type="entry name" value="FAD_binding_4"/>
    <property type="match status" value="1"/>
</dbReference>
<dbReference type="GO" id="GO:0051301">
    <property type="term" value="P:cell division"/>
    <property type="evidence" value="ECO:0007669"/>
    <property type="project" value="UniProtKB-KW"/>
</dbReference>
<dbReference type="GO" id="GO:0005829">
    <property type="term" value="C:cytosol"/>
    <property type="evidence" value="ECO:0007669"/>
    <property type="project" value="TreeGrafter"/>
</dbReference>
<evidence type="ECO:0000256" key="3">
    <source>
        <dbReference type="ARBA" id="ARBA00004496"/>
    </source>
</evidence>
<dbReference type="Pfam" id="PF02873">
    <property type="entry name" value="MurB_C"/>
    <property type="match status" value="1"/>
</dbReference>
<dbReference type="HAMAP" id="MF_00037">
    <property type="entry name" value="MurB"/>
    <property type="match status" value="1"/>
</dbReference>
<evidence type="ECO:0000313" key="22">
    <source>
        <dbReference type="EMBL" id="RDV23889.1"/>
    </source>
</evidence>
<evidence type="ECO:0000256" key="6">
    <source>
        <dbReference type="ARBA" id="ARBA00012518"/>
    </source>
</evidence>
<dbReference type="GO" id="GO:0008762">
    <property type="term" value="F:UDP-N-acetylmuramate dehydrogenase activity"/>
    <property type="evidence" value="ECO:0007669"/>
    <property type="project" value="UniProtKB-UniRule"/>
</dbReference>
<dbReference type="GO" id="GO:0008360">
    <property type="term" value="P:regulation of cell shape"/>
    <property type="evidence" value="ECO:0007669"/>
    <property type="project" value="UniProtKB-KW"/>
</dbReference>
<comment type="similarity">
    <text evidence="5 20">Belongs to the MurB family.</text>
</comment>
<dbReference type="GO" id="GO:0009252">
    <property type="term" value="P:peptidoglycan biosynthetic process"/>
    <property type="evidence" value="ECO:0007669"/>
    <property type="project" value="UniProtKB-UniRule"/>
</dbReference>
<dbReference type="InterPro" id="IPR036635">
    <property type="entry name" value="MurB_C_sf"/>
</dbReference>
<gene>
    <name evidence="20" type="primary">murB</name>
    <name evidence="22" type="ORF">DXV75_16860</name>
</gene>
<evidence type="ECO:0000256" key="5">
    <source>
        <dbReference type="ARBA" id="ARBA00010485"/>
    </source>
</evidence>
<dbReference type="PROSITE" id="PS51387">
    <property type="entry name" value="FAD_PCMH"/>
    <property type="match status" value="1"/>
</dbReference>
<evidence type="ECO:0000256" key="13">
    <source>
        <dbReference type="ARBA" id="ARBA00022960"/>
    </source>
</evidence>
<feature type="active site" evidence="20">
    <location>
        <position position="154"/>
    </location>
</feature>
<evidence type="ECO:0000256" key="16">
    <source>
        <dbReference type="ARBA" id="ARBA00023306"/>
    </source>
</evidence>
<evidence type="ECO:0000256" key="10">
    <source>
        <dbReference type="ARBA" id="ARBA00022630"/>
    </source>
</evidence>
<comment type="function">
    <text evidence="2 20">Cell wall formation.</text>
</comment>
<keyword evidence="13 20" id="KW-0133">Cell shape</keyword>
<keyword evidence="14 20" id="KW-0573">Peptidoglycan synthesis</keyword>
<dbReference type="NCBIfam" id="NF000755">
    <property type="entry name" value="PRK00046.1"/>
    <property type="match status" value="1"/>
</dbReference>
<keyword evidence="23" id="KW-1185">Reference proteome</keyword>
<name>A0A3D8M2G8_9ALTE</name>
<dbReference type="Gene3D" id="3.90.78.10">
    <property type="entry name" value="UDP-N-acetylenolpyruvoylglucosamine reductase, C-terminal domain"/>
    <property type="match status" value="1"/>
</dbReference>
<reference evidence="23" key="1">
    <citation type="submission" date="2018-08" db="EMBL/GenBank/DDBJ databases">
        <authorList>
            <person name="Zhang J."/>
            <person name="Du Z.-J."/>
        </authorList>
    </citation>
    <scope>NUCLEOTIDE SEQUENCE [LARGE SCALE GENOMIC DNA]</scope>
    <source>
        <strain evidence="23">KCTC 52655</strain>
    </source>
</reference>
<dbReference type="InterPro" id="IPR003170">
    <property type="entry name" value="MurB"/>
</dbReference>
<evidence type="ECO:0000313" key="23">
    <source>
        <dbReference type="Proteomes" id="UP000256561"/>
    </source>
</evidence>
<comment type="subcellular location">
    <subcellularLocation>
        <location evidence="3 20">Cytoplasm</location>
    </subcellularLocation>
</comment>
<dbReference type="GO" id="GO:0071555">
    <property type="term" value="P:cell wall organization"/>
    <property type="evidence" value="ECO:0007669"/>
    <property type="project" value="UniProtKB-KW"/>
</dbReference>
<feature type="active site" description="Proton donor" evidence="20">
    <location>
        <position position="222"/>
    </location>
</feature>
<dbReference type="InterPro" id="IPR036318">
    <property type="entry name" value="FAD-bd_PCMH-like_sf"/>
</dbReference>
<keyword evidence="15 20" id="KW-0560">Oxidoreductase</keyword>
<dbReference type="PANTHER" id="PTHR21071">
    <property type="entry name" value="UDP-N-ACETYLENOLPYRUVOYLGLUCOSAMINE REDUCTASE"/>
    <property type="match status" value="1"/>
</dbReference>
<evidence type="ECO:0000256" key="12">
    <source>
        <dbReference type="ARBA" id="ARBA00022857"/>
    </source>
</evidence>
<dbReference type="InterPro" id="IPR016166">
    <property type="entry name" value="FAD-bd_PCMH"/>
</dbReference>
<evidence type="ECO:0000256" key="9">
    <source>
        <dbReference type="ARBA" id="ARBA00022618"/>
    </source>
</evidence>
<evidence type="ECO:0000256" key="14">
    <source>
        <dbReference type="ARBA" id="ARBA00022984"/>
    </source>
</evidence>
<dbReference type="InterPro" id="IPR006094">
    <property type="entry name" value="Oxid_FAD_bind_N"/>
</dbReference>
<dbReference type="Proteomes" id="UP000256561">
    <property type="component" value="Unassembled WGS sequence"/>
</dbReference>
<comment type="catalytic activity">
    <reaction evidence="19 20">
        <text>UDP-N-acetyl-alpha-D-muramate + NADP(+) = UDP-N-acetyl-3-O-(1-carboxyvinyl)-alpha-D-glucosamine + NADPH + H(+)</text>
        <dbReference type="Rhea" id="RHEA:12248"/>
        <dbReference type="ChEBI" id="CHEBI:15378"/>
        <dbReference type="ChEBI" id="CHEBI:57783"/>
        <dbReference type="ChEBI" id="CHEBI:58349"/>
        <dbReference type="ChEBI" id="CHEBI:68483"/>
        <dbReference type="ChEBI" id="CHEBI:70757"/>
        <dbReference type="EC" id="1.3.1.98"/>
    </reaction>
</comment>
<comment type="cofactor">
    <cofactor evidence="1 20">
        <name>FAD</name>
        <dbReference type="ChEBI" id="CHEBI:57692"/>
    </cofactor>
</comment>
<evidence type="ECO:0000256" key="20">
    <source>
        <dbReference type="HAMAP-Rule" id="MF_00037"/>
    </source>
</evidence>
<protein>
    <recommendedName>
        <fullName evidence="7 20">UDP-N-acetylenolpyruvoylglucosamine reductase</fullName>
        <ecNumber evidence="6 20">1.3.1.98</ecNumber>
    </recommendedName>
    <alternativeName>
        <fullName evidence="18 20">UDP-N-acetylmuramate dehydrogenase</fullName>
    </alternativeName>
</protein>
<keyword evidence="9 20" id="KW-0132">Cell division</keyword>
<dbReference type="EC" id="1.3.1.98" evidence="6 20"/>
<comment type="pathway">
    <text evidence="4 20">Cell wall biogenesis; peptidoglycan biosynthesis.</text>
</comment>
<evidence type="ECO:0000256" key="11">
    <source>
        <dbReference type="ARBA" id="ARBA00022827"/>
    </source>
</evidence>
<evidence type="ECO:0000256" key="15">
    <source>
        <dbReference type="ARBA" id="ARBA00023002"/>
    </source>
</evidence>
<keyword evidence="8 20" id="KW-0963">Cytoplasm</keyword>
<evidence type="ECO:0000256" key="1">
    <source>
        <dbReference type="ARBA" id="ARBA00001974"/>
    </source>
</evidence>
<sequence length="330" mass="36256">MPSLKSFHTFGLNAECHSLVEFDSPDAFLRAQSHSNRYWLLGEGSNTVFLDDFDGTVLINRISGLEYTEYPAYHHLRVGAGENWHKLVATCLQQGWWGLENLALIPGSVGASPIQNIGAYGLEVGQFIESVEYLDIASEKVCVLSADDCDFGYRDSVFKREMAGKVLITHVNFCLPKDNHIECSYGELAKLSQPSPQAIFDEVIRVRRAKLPDPATLGNAGSFFKNPLVTVFHHASLREEYPQIPGFPVGESHFKIPAAWLIDTLGYKGCVVGGARCHPTQPLVLTNLGTAKGGDVIKLAKEIMGAVEDKFAIQLEPEVRLVGNNGLINL</sequence>
<evidence type="ECO:0000256" key="2">
    <source>
        <dbReference type="ARBA" id="ARBA00003921"/>
    </source>
</evidence>
<comment type="caution">
    <text evidence="22">The sequence shown here is derived from an EMBL/GenBank/DDBJ whole genome shotgun (WGS) entry which is preliminary data.</text>
</comment>
<evidence type="ECO:0000256" key="18">
    <source>
        <dbReference type="ARBA" id="ARBA00031026"/>
    </source>
</evidence>
<dbReference type="Gene3D" id="3.30.43.10">
    <property type="entry name" value="Uridine Diphospho-n-acetylenolpyruvylglucosamine Reductase, domain 2"/>
    <property type="match status" value="1"/>
</dbReference>
<accession>A0A3D8M2G8</accession>
<dbReference type="InterPro" id="IPR011601">
    <property type="entry name" value="MurB_C"/>
</dbReference>
<keyword evidence="12 20" id="KW-0521">NADP</keyword>
<feature type="domain" description="FAD-binding PCMH-type" evidence="21">
    <location>
        <begin position="12"/>
        <end position="178"/>
    </location>
</feature>
<keyword evidence="17 20" id="KW-0961">Cell wall biogenesis/degradation</keyword>
<dbReference type="SUPFAM" id="SSF56194">
    <property type="entry name" value="Uridine diphospho-N-Acetylenolpyruvylglucosamine reductase, MurB, C-terminal domain"/>
    <property type="match status" value="1"/>
</dbReference>
<keyword evidence="16 20" id="KW-0131">Cell cycle</keyword>
<feature type="active site" evidence="20">
    <location>
        <position position="318"/>
    </location>
</feature>
<dbReference type="SUPFAM" id="SSF56176">
    <property type="entry name" value="FAD-binding/transporter-associated domain-like"/>
    <property type="match status" value="1"/>
</dbReference>
<dbReference type="EMBL" id="QRHA01000021">
    <property type="protein sequence ID" value="RDV23889.1"/>
    <property type="molecule type" value="Genomic_DNA"/>
</dbReference>
<evidence type="ECO:0000256" key="19">
    <source>
        <dbReference type="ARBA" id="ARBA00048914"/>
    </source>
</evidence>
<dbReference type="OrthoDB" id="9804753at2"/>
<proteinExistence type="inferred from homology"/>
<evidence type="ECO:0000256" key="8">
    <source>
        <dbReference type="ARBA" id="ARBA00022490"/>
    </source>
</evidence>
<dbReference type="Gene3D" id="3.30.465.10">
    <property type="match status" value="1"/>
</dbReference>
<organism evidence="22 23">
    <name type="scientific">Alteromonas aestuariivivens</name>
    <dbReference type="NCBI Taxonomy" id="1938339"/>
    <lineage>
        <taxon>Bacteria</taxon>
        <taxon>Pseudomonadati</taxon>
        <taxon>Pseudomonadota</taxon>
        <taxon>Gammaproteobacteria</taxon>
        <taxon>Alteromonadales</taxon>
        <taxon>Alteromonadaceae</taxon>
        <taxon>Alteromonas/Salinimonas group</taxon>
        <taxon>Alteromonas</taxon>
    </lineage>
</organism>
<dbReference type="InterPro" id="IPR016167">
    <property type="entry name" value="FAD-bd_PCMH_sub1"/>
</dbReference>
<evidence type="ECO:0000259" key="21">
    <source>
        <dbReference type="PROSITE" id="PS51387"/>
    </source>
</evidence>
<dbReference type="AlphaFoldDB" id="A0A3D8M2G8"/>
<evidence type="ECO:0000256" key="4">
    <source>
        <dbReference type="ARBA" id="ARBA00004752"/>
    </source>
</evidence>
<evidence type="ECO:0000256" key="17">
    <source>
        <dbReference type="ARBA" id="ARBA00023316"/>
    </source>
</evidence>
<keyword evidence="11 20" id="KW-0274">FAD</keyword>
<keyword evidence="10 20" id="KW-0285">Flavoprotein</keyword>
<dbReference type="InterPro" id="IPR016169">
    <property type="entry name" value="FAD-bd_PCMH_sub2"/>
</dbReference>
<dbReference type="GO" id="GO:0071949">
    <property type="term" value="F:FAD binding"/>
    <property type="evidence" value="ECO:0007669"/>
    <property type="project" value="InterPro"/>
</dbReference>